<sequence length="93" mass="11856">MRVHFRRRPQLCYRSSRYQTKIYHFRIIYLQLHSPEHSLALLQHRYLQPVLYWTSRSMRQHYLLQRRCRLCQCFGYRMQRRSLPSNPNRFRRN</sequence>
<dbReference type="Proteomes" id="UP000202419">
    <property type="component" value="Segment"/>
</dbReference>
<protein>
    <submittedName>
        <fullName evidence="1">Uncharacterized protein b042R</fullName>
    </submittedName>
</protein>
<proteinExistence type="predicted"/>
<accession>A7IVR7</accession>
<organismHost>
    <name type="scientific">Chlorella</name>
    <dbReference type="NCBI Taxonomy" id="3071"/>
</organismHost>
<evidence type="ECO:0000313" key="2">
    <source>
        <dbReference type="Proteomes" id="UP000202419"/>
    </source>
</evidence>
<name>A7IVR7_PBCVN</name>
<dbReference type="RefSeq" id="YP_001497238.1">
    <property type="nucleotide sequence ID" value="NC_009898.1"/>
</dbReference>
<evidence type="ECO:0000313" key="1">
    <source>
        <dbReference type="EMBL" id="ABT14441.1"/>
    </source>
</evidence>
<gene>
    <name evidence="1" type="primary">b042R</name>
    <name evidence="1" type="ORF">NY2A_b042R</name>
</gene>
<organism evidence="1 2">
    <name type="scientific">Paramecium bursaria Chlorella virus NY2A</name>
    <name type="common">PBCV-NY2A</name>
    <dbReference type="NCBI Taxonomy" id="46021"/>
    <lineage>
        <taxon>Viruses</taxon>
        <taxon>Varidnaviria</taxon>
        <taxon>Bamfordvirae</taxon>
        <taxon>Nucleocytoviricota</taxon>
        <taxon>Megaviricetes</taxon>
        <taxon>Algavirales</taxon>
        <taxon>Phycodnaviridae</taxon>
        <taxon>Chlorovirus</taxon>
        <taxon>Chlorovirus americanus</taxon>
    </lineage>
</organism>
<dbReference type="GeneID" id="5658991"/>
<dbReference type="KEGG" id="vg:5658991"/>
<dbReference type="EMBL" id="DQ491002">
    <property type="protein sequence ID" value="ABT14441.1"/>
    <property type="molecule type" value="Genomic_DNA"/>
</dbReference>
<keyword evidence="2" id="KW-1185">Reference proteome</keyword>
<reference evidence="1 2" key="1">
    <citation type="journal article" date="2007" name="Virology">
        <title>Sequence and annotation of the 369-kb NY-2A and the 345-kb AR158 viruses that infect Chlorella NC64A.</title>
        <authorList>
            <person name="Fitzgerald L.A."/>
            <person name="Graves M.V."/>
            <person name="Li X."/>
            <person name="Feldblyum T."/>
            <person name="Nierman W.C."/>
            <person name="Van Etten J.L."/>
        </authorList>
    </citation>
    <scope>NUCLEOTIDE SEQUENCE [LARGE SCALE GENOMIC DNA]</scope>
    <source>
        <strain evidence="1 2">NY-2A</strain>
    </source>
</reference>